<dbReference type="AlphaFoldDB" id="A0A4Z0A2A6"/>
<keyword evidence="3" id="KW-1185">Reference proteome</keyword>
<feature type="region of interest" description="Disordered" evidence="1">
    <location>
        <begin position="1"/>
        <end position="20"/>
    </location>
</feature>
<sequence length="197" mass="22620">MATPDMQTLPESAEYPLPQQYNETYIQTLQDRSEGHEDFADEPSDYSDYGHRFAQLGKPFTTITAIIDHGLQYENCDSDDEADLNTDPRDAQLQGDWDILCRIIPGFRDQIIAMAEQRKLRSGVCTQVAKHILRGPKSVFAPAGYRRGGRRPNCEIVKMRKMTPHVLAYIAVQARFAISDAQEWHTINRNFNYVMFF</sequence>
<evidence type="ECO:0000313" key="2">
    <source>
        <dbReference type="EMBL" id="TFY81182.1"/>
    </source>
</evidence>
<evidence type="ECO:0000256" key="1">
    <source>
        <dbReference type="SAM" id="MobiDB-lite"/>
    </source>
</evidence>
<feature type="compositionally biased region" description="Polar residues" evidence="1">
    <location>
        <begin position="1"/>
        <end position="10"/>
    </location>
</feature>
<gene>
    <name evidence="2" type="ORF">EWM64_g2834</name>
</gene>
<accession>A0A4Z0A2A6</accession>
<dbReference type="Pfam" id="PF20414">
    <property type="entry name" value="DUF6698"/>
    <property type="match status" value="1"/>
</dbReference>
<comment type="caution">
    <text evidence="2">The sequence shown here is derived from an EMBL/GenBank/DDBJ whole genome shotgun (WGS) entry which is preliminary data.</text>
</comment>
<dbReference type="OrthoDB" id="2662502at2759"/>
<proteinExistence type="predicted"/>
<protein>
    <submittedName>
        <fullName evidence="2">Uncharacterized protein</fullName>
    </submittedName>
</protein>
<dbReference type="EMBL" id="SFCI01000241">
    <property type="protein sequence ID" value="TFY81182.1"/>
    <property type="molecule type" value="Genomic_DNA"/>
</dbReference>
<dbReference type="InterPro" id="IPR046521">
    <property type="entry name" value="DUF6698"/>
</dbReference>
<name>A0A4Z0A2A6_9AGAM</name>
<reference evidence="2 3" key="1">
    <citation type="submission" date="2019-02" db="EMBL/GenBank/DDBJ databases">
        <title>Genome sequencing of the rare red list fungi Hericium alpestre (H. flagellum).</title>
        <authorList>
            <person name="Buettner E."/>
            <person name="Kellner H."/>
        </authorList>
    </citation>
    <scope>NUCLEOTIDE SEQUENCE [LARGE SCALE GENOMIC DNA]</scope>
    <source>
        <strain evidence="2 3">DSM 108284</strain>
    </source>
</reference>
<evidence type="ECO:0000313" key="3">
    <source>
        <dbReference type="Proteomes" id="UP000298061"/>
    </source>
</evidence>
<dbReference type="Proteomes" id="UP000298061">
    <property type="component" value="Unassembled WGS sequence"/>
</dbReference>
<organism evidence="2 3">
    <name type="scientific">Hericium alpestre</name>
    <dbReference type="NCBI Taxonomy" id="135208"/>
    <lineage>
        <taxon>Eukaryota</taxon>
        <taxon>Fungi</taxon>
        <taxon>Dikarya</taxon>
        <taxon>Basidiomycota</taxon>
        <taxon>Agaricomycotina</taxon>
        <taxon>Agaricomycetes</taxon>
        <taxon>Russulales</taxon>
        <taxon>Hericiaceae</taxon>
        <taxon>Hericium</taxon>
    </lineage>
</organism>